<proteinExistence type="predicted"/>
<evidence type="ECO:0000313" key="3">
    <source>
        <dbReference type="Proteomes" id="UP000009168"/>
    </source>
</evidence>
<sequence length="274" mass="32009">MLVKQYFIQIALYVLILQQTAYSFDDVQTVISYIGSGYLYKDPVKPNTNQLNRDQYFQRYNQLNFPALSYQNQLVHAADIPDYNALNVPPSNQDPNQSSIQQKVLVYFYNQNSQVYQSYYKYDNINNSNQQVTFLVNPCKLVPSSSCIESNTNLQDQPYIIAGMDMLVAFYTNTTILHCSDEWSKLINCGSFIEIHRTLDPYIIEQIKIEEFQTLTNKFYYFSTKKLCAGRYEIWYVVRTRIGVILQYTKPFFVSYPSCSCSFNMYLAKQGECN</sequence>
<protein>
    <recommendedName>
        <fullName evidence="4">Transmembrane protein</fullName>
    </recommendedName>
</protein>
<evidence type="ECO:0000256" key="1">
    <source>
        <dbReference type="SAM" id="SignalP"/>
    </source>
</evidence>
<dbReference type="InParanoid" id="I7M128"/>
<accession>I7M128</accession>
<feature type="signal peptide" evidence="1">
    <location>
        <begin position="1"/>
        <end position="23"/>
    </location>
</feature>
<dbReference type="HOGENOM" id="CLU_1017338_0_0_1"/>
<feature type="chain" id="PRO_5003712167" description="Transmembrane protein" evidence="1">
    <location>
        <begin position="24"/>
        <end position="274"/>
    </location>
</feature>
<dbReference type="OrthoDB" id="283798at2759"/>
<organism evidence="2 3">
    <name type="scientific">Tetrahymena thermophila (strain SB210)</name>
    <dbReference type="NCBI Taxonomy" id="312017"/>
    <lineage>
        <taxon>Eukaryota</taxon>
        <taxon>Sar</taxon>
        <taxon>Alveolata</taxon>
        <taxon>Ciliophora</taxon>
        <taxon>Intramacronucleata</taxon>
        <taxon>Oligohymenophorea</taxon>
        <taxon>Hymenostomatida</taxon>
        <taxon>Tetrahymenina</taxon>
        <taxon>Tetrahymenidae</taxon>
        <taxon>Tetrahymena</taxon>
    </lineage>
</organism>
<dbReference type="AlphaFoldDB" id="I7M128"/>
<keyword evidence="1" id="KW-0732">Signal</keyword>
<dbReference type="KEGG" id="tet:TTHERM_00521970"/>
<name>I7M128_TETTS</name>
<dbReference type="Proteomes" id="UP000009168">
    <property type="component" value="Unassembled WGS sequence"/>
</dbReference>
<reference evidence="3" key="1">
    <citation type="journal article" date="2006" name="PLoS Biol.">
        <title>Macronuclear genome sequence of the ciliate Tetrahymena thermophila, a model eukaryote.</title>
        <authorList>
            <person name="Eisen J.A."/>
            <person name="Coyne R.S."/>
            <person name="Wu M."/>
            <person name="Wu D."/>
            <person name="Thiagarajan M."/>
            <person name="Wortman J.R."/>
            <person name="Badger J.H."/>
            <person name="Ren Q."/>
            <person name="Amedeo P."/>
            <person name="Jones K.M."/>
            <person name="Tallon L.J."/>
            <person name="Delcher A.L."/>
            <person name="Salzberg S.L."/>
            <person name="Silva J.C."/>
            <person name="Haas B.J."/>
            <person name="Majoros W.H."/>
            <person name="Farzad M."/>
            <person name="Carlton J.M."/>
            <person name="Smith R.K. Jr."/>
            <person name="Garg J."/>
            <person name="Pearlman R.E."/>
            <person name="Karrer K.M."/>
            <person name="Sun L."/>
            <person name="Manning G."/>
            <person name="Elde N.C."/>
            <person name="Turkewitz A.P."/>
            <person name="Asai D.J."/>
            <person name="Wilkes D.E."/>
            <person name="Wang Y."/>
            <person name="Cai H."/>
            <person name="Collins K."/>
            <person name="Stewart B.A."/>
            <person name="Lee S.R."/>
            <person name="Wilamowska K."/>
            <person name="Weinberg Z."/>
            <person name="Ruzzo W.L."/>
            <person name="Wloga D."/>
            <person name="Gaertig J."/>
            <person name="Frankel J."/>
            <person name="Tsao C.-C."/>
            <person name="Gorovsky M.A."/>
            <person name="Keeling P.J."/>
            <person name="Waller R.F."/>
            <person name="Patron N.J."/>
            <person name="Cherry J.M."/>
            <person name="Stover N.A."/>
            <person name="Krieger C.J."/>
            <person name="del Toro C."/>
            <person name="Ryder H.F."/>
            <person name="Williamson S.C."/>
            <person name="Barbeau R.A."/>
            <person name="Hamilton E.P."/>
            <person name="Orias E."/>
        </authorList>
    </citation>
    <scope>NUCLEOTIDE SEQUENCE [LARGE SCALE GENOMIC DNA]</scope>
    <source>
        <strain evidence="3">SB210</strain>
    </source>
</reference>
<gene>
    <name evidence="2" type="ORF">TTHERM_00521970</name>
</gene>
<dbReference type="EMBL" id="GG662717">
    <property type="protein sequence ID" value="EAR94130.1"/>
    <property type="molecule type" value="Genomic_DNA"/>
</dbReference>
<dbReference type="GeneID" id="7830501"/>
<evidence type="ECO:0008006" key="4">
    <source>
        <dbReference type="Google" id="ProtNLM"/>
    </source>
</evidence>
<dbReference type="RefSeq" id="XP_001014375.1">
    <property type="nucleotide sequence ID" value="XM_001014375.1"/>
</dbReference>
<keyword evidence="3" id="KW-1185">Reference proteome</keyword>
<evidence type="ECO:0000313" key="2">
    <source>
        <dbReference type="EMBL" id="EAR94130.1"/>
    </source>
</evidence>